<dbReference type="AlphaFoldDB" id="A0A1D9Q1A8"/>
<feature type="compositionally biased region" description="Polar residues" evidence="1">
    <location>
        <begin position="42"/>
        <end position="60"/>
    </location>
</feature>
<evidence type="ECO:0000313" key="2">
    <source>
        <dbReference type="EMBL" id="APA08696.1"/>
    </source>
</evidence>
<name>A0A1D9Q1A8_SCLS1</name>
<reference evidence="3" key="1">
    <citation type="journal article" date="2017" name="Genome Biol. Evol.">
        <title>The complete genome sequence of the phytopathogenic fungus Sclerotinia sclerotiorum reveals insights into the genome architecture of broad host range pathogens.</title>
        <authorList>
            <person name="Derbyshire M."/>
            <person name="Denton-Giles M."/>
            <person name="Hegedus D."/>
            <person name="Seifbarghy S."/>
            <person name="Rollins J."/>
            <person name="van Kan J."/>
            <person name="Seidl M.F."/>
            <person name="Faino L."/>
            <person name="Mbengue M."/>
            <person name="Navaud O."/>
            <person name="Raffaele S."/>
            <person name="Hammond-Kosack K."/>
            <person name="Heard S."/>
            <person name="Oliver R."/>
        </authorList>
    </citation>
    <scope>NUCLEOTIDE SEQUENCE [LARGE SCALE GENOMIC DNA]</scope>
    <source>
        <strain evidence="3">ATCC 18683 / 1980 / Ss-1</strain>
    </source>
</reference>
<proteinExistence type="predicted"/>
<protein>
    <submittedName>
        <fullName evidence="2">Uncharacterized protein</fullName>
    </submittedName>
</protein>
<dbReference type="OrthoDB" id="3543427at2759"/>
<gene>
    <name evidence="2" type="ORF">sscle_04g034660</name>
</gene>
<dbReference type="EMBL" id="CP017817">
    <property type="protein sequence ID" value="APA08696.1"/>
    <property type="molecule type" value="Genomic_DNA"/>
</dbReference>
<feature type="region of interest" description="Disordered" evidence="1">
    <location>
        <begin position="1"/>
        <end position="79"/>
    </location>
</feature>
<feature type="compositionally biased region" description="Basic and acidic residues" evidence="1">
    <location>
        <begin position="1"/>
        <end position="13"/>
    </location>
</feature>
<dbReference type="Proteomes" id="UP000177798">
    <property type="component" value="Chromosome 4"/>
</dbReference>
<sequence length="208" mass="24075">MRQKENPPKEHFILKPQTTKDLLPSSTRSLLTRKDNVAAKTGRTNGRTSRNPSQPNLTSNTHEKIRRAPRTPLPSEPTPQNYKWLVRRLYHNRPMSHHSGAFSELKLKLDSARHMTGGKPRYILRRMRRIINREVKSSCPDRYHITVGQNSSMKGKELRDTERGMWRMSGIGGPDGQGLSSVADLEEHKDRENYLRWKESIRCRVKGT</sequence>
<accession>A0A1D9Q1A8</accession>
<evidence type="ECO:0000256" key="1">
    <source>
        <dbReference type="SAM" id="MobiDB-lite"/>
    </source>
</evidence>
<evidence type="ECO:0000313" key="3">
    <source>
        <dbReference type="Proteomes" id="UP000177798"/>
    </source>
</evidence>
<dbReference type="VEuPathDB" id="FungiDB:sscle_04g034660"/>
<organism evidence="2 3">
    <name type="scientific">Sclerotinia sclerotiorum (strain ATCC 18683 / 1980 / Ss-1)</name>
    <name type="common">White mold</name>
    <name type="synonym">Whetzelinia sclerotiorum</name>
    <dbReference type="NCBI Taxonomy" id="665079"/>
    <lineage>
        <taxon>Eukaryota</taxon>
        <taxon>Fungi</taxon>
        <taxon>Dikarya</taxon>
        <taxon>Ascomycota</taxon>
        <taxon>Pezizomycotina</taxon>
        <taxon>Leotiomycetes</taxon>
        <taxon>Helotiales</taxon>
        <taxon>Sclerotiniaceae</taxon>
        <taxon>Sclerotinia</taxon>
    </lineage>
</organism>